<proteinExistence type="predicted"/>
<evidence type="ECO:0000256" key="2">
    <source>
        <dbReference type="ARBA" id="ARBA00022801"/>
    </source>
</evidence>
<dbReference type="SUPFAM" id="SSF54001">
    <property type="entry name" value="Cysteine proteinases"/>
    <property type="match status" value="1"/>
</dbReference>
<gene>
    <name evidence="6" type="ORF">sL5_09880</name>
</gene>
<evidence type="ECO:0000259" key="5">
    <source>
        <dbReference type="PROSITE" id="PS50600"/>
    </source>
</evidence>
<feature type="compositionally biased region" description="Polar residues" evidence="3">
    <location>
        <begin position="111"/>
        <end position="132"/>
    </location>
</feature>
<keyword evidence="7" id="KW-1185">Reference proteome</keyword>
<feature type="region of interest" description="Disordered" evidence="3">
    <location>
        <begin position="109"/>
        <end position="132"/>
    </location>
</feature>
<keyword evidence="4" id="KW-1133">Transmembrane helix</keyword>
<evidence type="ECO:0000256" key="4">
    <source>
        <dbReference type="SAM" id="Phobius"/>
    </source>
</evidence>
<keyword evidence="1" id="KW-0645">Protease</keyword>
<organism evidence="6 7">
    <name type="scientific">Candidatus Mesenet longicola</name>
    <dbReference type="NCBI Taxonomy" id="1892558"/>
    <lineage>
        <taxon>Bacteria</taxon>
        <taxon>Pseudomonadati</taxon>
        <taxon>Pseudomonadota</taxon>
        <taxon>Alphaproteobacteria</taxon>
        <taxon>Rickettsiales</taxon>
        <taxon>Anaplasmataceae</taxon>
        <taxon>Candidatus Mesenet</taxon>
    </lineage>
</organism>
<keyword evidence="2" id="KW-0378">Hydrolase</keyword>
<keyword evidence="4" id="KW-0472">Membrane</keyword>
<dbReference type="AlphaFoldDB" id="A0A8J3HW41"/>
<accession>A0A8J3HW41</accession>
<dbReference type="EMBL" id="BNGU01000054">
    <property type="protein sequence ID" value="GHM59995.1"/>
    <property type="molecule type" value="Genomic_DNA"/>
</dbReference>
<feature type="domain" description="Ubiquitin-like protease family profile" evidence="5">
    <location>
        <begin position="140"/>
        <end position="376"/>
    </location>
</feature>
<dbReference type="Proteomes" id="UP000637906">
    <property type="component" value="Unassembled WGS sequence"/>
</dbReference>
<dbReference type="PROSITE" id="PS50600">
    <property type="entry name" value="ULP_PROTEASE"/>
    <property type="match status" value="1"/>
</dbReference>
<dbReference type="Gene3D" id="3.40.395.10">
    <property type="entry name" value="Adenoviral Proteinase, Chain A"/>
    <property type="match status" value="1"/>
</dbReference>
<evidence type="ECO:0000313" key="6">
    <source>
        <dbReference type="EMBL" id="GHM59995.1"/>
    </source>
</evidence>
<dbReference type="InterPro" id="IPR003653">
    <property type="entry name" value="Peptidase_C48_C"/>
</dbReference>
<sequence>MNINIYSNDYIKKHLSNGFKVGVTIGVIISLAVCIAVGLPLFIASFSVINLIIFFGLAITLTLISAVASGIIGSIVSLLFHSSKDLIRHGKKFQGRATKLEKTDSGIRMSLDTSSSNESINNSRDSTPTSPDIKSLDSAISLDNEKFDEIGAYNTLVYQTMKKYNYKYWLQQHDIAYIAKVKYGWTESSLIKRIFFCIPGDVNSLNERLKEYKKMAENQKAIFASIINLGGNHWVTLVVTTGPDDKFSAYYCDSLSTQLPRCAIGKITDDIQLANEITEACIEPLSTESNSLIREKENGPDNQPIDEKKKYTEETLNLCRESKNKLVNKEINTNYIMGTLQETLKIDKNNVRSFKSQQQNDGYNCGIFALKNAKIITQMFSEDKSLDDVDEALLEYKPDLKQLENTRKEFAKALGNDKEWKDAVSSGMFIEDVVSVIAYPTII</sequence>
<feature type="transmembrane region" description="Helical" evidence="4">
    <location>
        <begin position="49"/>
        <end position="80"/>
    </location>
</feature>
<keyword evidence="4" id="KW-0812">Transmembrane</keyword>
<protein>
    <recommendedName>
        <fullName evidence="5">Ubiquitin-like protease family profile domain-containing protein</fullName>
    </recommendedName>
</protein>
<dbReference type="GO" id="GO:0006508">
    <property type="term" value="P:proteolysis"/>
    <property type="evidence" value="ECO:0007669"/>
    <property type="project" value="UniProtKB-KW"/>
</dbReference>
<dbReference type="GO" id="GO:0008234">
    <property type="term" value="F:cysteine-type peptidase activity"/>
    <property type="evidence" value="ECO:0007669"/>
    <property type="project" value="InterPro"/>
</dbReference>
<feature type="transmembrane region" description="Helical" evidence="4">
    <location>
        <begin position="21"/>
        <end position="43"/>
    </location>
</feature>
<dbReference type="InterPro" id="IPR038765">
    <property type="entry name" value="Papain-like_cys_pep_sf"/>
</dbReference>
<evidence type="ECO:0000256" key="1">
    <source>
        <dbReference type="ARBA" id="ARBA00022670"/>
    </source>
</evidence>
<evidence type="ECO:0000256" key="3">
    <source>
        <dbReference type="SAM" id="MobiDB-lite"/>
    </source>
</evidence>
<reference evidence="6 7" key="1">
    <citation type="journal article" date="2021" name="Microb. Ecol.">
        <title>Candidatus Mesenet longicola: Novel Endosymbionts of Brontispa longissima that Induce Cytoplasmic Incompatibility.</title>
        <authorList>
            <person name="Takano S."/>
            <person name="Gotoh Y."/>
            <person name="Hayashi T."/>
        </authorList>
    </citation>
    <scope>NUCLEOTIDE SEQUENCE [LARGE SCALE GENOMIC DNA]</scope>
    <source>
        <strain evidence="6">L5</strain>
    </source>
</reference>
<evidence type="ECO:0000313" key="7">
    <source>
        <dbReference type="Proteomes" id="UP000637906"/>
    </source>
</evidence>
<comment type="caution">
    <text evidence="6">The sequence shown here is derived from an EMBL/GenBank/DDBJ whole genome shotgun (WGS) entry which is preliminary data.</text>
</comment>
<name>A0A8J3HW41_9RICK</name>